<dbReference type="Proteomes" id="UP000234240">
    <property type="component" value="Unassembled WGS sequence"/>
</dbReference>
<dbReference type="GO" id="GO:0003677">
    <property type="term" value="F:DNA binding"/>
    <property type="evidence" value="ECO:0007669"/>
    <property type="project" value="UniProtKB-KW"/>
</dbReference>
<dbReference type="SUPFAM" id="SSF53850">
    <property type="entry name" value="Periplasmic binding protein-like II"/>
    <property type="match status" value="1"/>
</dbReference>
<accession>A0A2N5EEC9</accession>
<dbReference type="RefSeq" id="WP_101815293.1">
    <property type="nucleotide sequence ID" value="NZ_PJZF01000003.1"/>
</dbReference>
<dbReference type="GO" id="GO:0003700">
    <property type="term" value="F:DNA-binding transcription factor activity"/>
    <property type="evidence" value="ECO:0007669"/>
    <property type="project" value="InterPro"/>
</dbReference>
<dbReference type="Pfam" id="PF03466">
    <property type="entry name" value="LysR_substrate"/>
    <property type="match status" value="1"/>
</dbReference>
<organism evidence="6 7">
    <name type="scientific">Chimaeribacter californicus</name>
    <dbReference type="NCBI Taxonomy" id="2060067"/>
    <lineage>
        <taxon>Bacteria</taxon>
        <taxon>Pseudomonadati</taxon>
        <taxon>Pseudomonadota</taxon>
        <taxon>Gammaproteobacteria</taxon>
        <taxon>Enterobacterales</taxon>
        <taxon>Yersiniaceae</taxon>
        <taxon>Chimaeribacter</taxon>
    </lineage>
</organism>
<dbReference type="Pfam" id="PF00126">
    <property type="entry name" value="HTH_1"/>
    <property type="match status" value="1"/>
</dbReference>
<dbReference type="EMBL" id="PJZF01000003">
    <property type="protein sequence ID" value="PLR40885.1"/>
    <property type="molecule type" value="Genomic_DNA"/>
</dbReference>
<keyword evidence="3" id="KW-0238">DNA-binding</keyword>
<dbReference type="PANTHER" id="PTHR30579">
    <property type="entry name" value="TRANSCRIPTIONAL REGULATOR"/>
    <property type="match status" value="1"/>
</dbReference>
<dbReference type="InterPro" id="IPR036388">
    <property type="entry name" value="WH-like_DNA-bd_sf"/>
</dbReference>
<comment type="similarity">
    <text evidence="1">Belongs to the LysR transcriptional regulatory family.</text>
</comment>
<name>A0A2N5EEC9_9GAMM</name>
<dbReference type="FunFam" id="3.40.190.10:FF:000069">
    <property type="entry name" value="HTH-type transcriptional regulator lrhA"/>
    <property type="match status" value="1"/>
</dbReference>
<comment type="caution">
    <text evidence="6">The sequence shown here is derived from an EMBL/GenBank/DDBJ whole genome shotgun (WGS) entry which is preliminary data.</text>
</comment>
<evidence type="ECO:0000256" key="4">
    <source>
        <dbReference type="ARBA" id="ARBA00023163"/>
    </source>
</evidence>
<gene>
    <name evidence="6" type="ORF">CYR55_06305</name>
</gene>
<reference evidence="6 7" key="1">
    <citation type="submission" date="2017-12" db="EMBL/GenBank/DDBJ databases">
        <title>Characterization of six clinical isolates of Enterochimera gen. nov., a novel genus of the Yersiniaciae family and the three species Enterochimera arupensis sp. nov., Enterochimera coloradensis sp. nov, and Enterochimera californica sp. nov.</title>
        <authorList>
            <person name="Rossi A."/>
            <person name="Fisher M."/>
        </authorList>
    </citation>
    <scope>NUCLEOTIDE SEQUENCE [LARGE SCALE GENOMIC DNA]</scope>
    <source>
        <strain evidence="7">2015-Iso6</strain>
    </source>
</reference>
<sequence>MTNATRPILNLDLDLLRTFVAVADLNTFAAAAAAVCRTQSAVSQQMQRLEQLVGKELFARHGRNKLLTEHGIQLLGYARKILRFNDEACTSLMYSDVQGVMTIGASDDTADTILPFLLNRVTSVYPKLAIDVRVKRSPFMMEMLEKNEIDLAVTTVVDNEHPHVILRTSPTLWYCAADYKFPTGDAVPLVLLDEPSPYRSMAINLLNQAGIPWRIAYVASTLSAIRAAVRAGLGVTARPIEMMSPELRVLGDAEGLPKLPDTQYGLYKNAECESELAMAIFSAVENGNEPYVATQAPSSADNEYLLDDDD</sequence>
<dbReference type="InterPro" id="IPR050176">
    <property type="entry name" value="LTTR"/>
</dbReference>
<keyword evidence="7" id="KW-1185">Reference proteome</keyword>
<evidence type="ECO:0000256" key="3">
    <source>
        <dbReference type="ARBA" id="ARBA00023125"/>
    </source>
</evidence>
<dbReference type="FunFam" id="3.40.190.10:FF:000042">
    <property type="entry name" value="LysR family transcriptional regulator"/>
    <property type="match status" value="1"/>
</dbReference>
<dbReference type="Gene3D" id="1.10.10.10">
    <property type="entry name" value="Winged helix-like DNA-binding domain superfamily/Winged helix DNA-binding domain"/>
    <property type="match status" value="1"/>
</dbReference>
<evidence type="ECO:0000313" key="6">
    <source>
        <dbReference type="EMBL" id="PLR40885.1"/>
    </source>
</evidence>
<evidence type="ECO:0000256" key="2">
    <source>
        <dbReference type="ARBA" id="ARBA00023015"/>
    </source>
</evidence>
<keyword evidence="2" id="KW-0805">Transcription regulation</keyword>
<proteinExistence type="inferred from homology"/>
<dbReference type="CDD" id="cd08439">
    <property type="entry name" value="PBP2_LrhA_like"/>
    <property type="match status" value="1"/>
</dbReference>
<dbReference type="Gene3D" id="3.40.190.10">
    <property type="entry name" value="Periplasmic binding protein-like II"/>
    <property type="match status" value="2"/>
</dbReference>
<dbReference type="AlphaFoldDB" id="A0A2N5EEC9"/>
<dbReference type="PROSITE" id="PS50931">
    <property type="entry name" value="HTH_LYSR"/>
    <property type="match status" value="1"/>
</dbReference>
<dbReference type="PANTHER" id="PTHR30579:SF7">
    <property type="entry name" value="HTH-TYPE TRANSCRIPTIONAL REGULATOR LRHA-RELATED"/>
    <property type="match status" value="1"/>
</dbReference>
<dbReference type="PRINTS" id="PR00039">
    <property type="entry name" value="HTHLYSR"/>
</dbReference>
<dbReference type="InterPro" id="IPR000847">
    <property type="entry name" value="LysR_HTH_N"/>
</dbReference>
<keyword evidence="4" id="KW-0804">Transcription</keyword>
<dbReference type="InterPro" id="IPR005119">
    <property type="entry name" value="LysR_subst-bd"/>
</dbReference>
<feature type="domain" description="HTH lysR-type" evidence="5">
    <location>
        <begin position="11"/>
        <end position="68"/>
    </location>
</feature>
<evidence type="ECO:0000259" key="5">
    <source>
        <dbReference type="PROSITE" id="PS50931"/>
    </source>
</evidence>
<dbReference type="NCBIfam" id="NF011673">
    <property type="entry name" value="PRK15092.1"/>
    <property type="match status" value="1"/>
</dbReference>
<evidence type="ECO:0000313" key="7">
    <source>
        <dbReference type="Proteomes" id="UP000234240"/>
    </source>
</evidence>
<dbReference type="SUPFAM" id="SSF46785">
    <property type="entry name" value="Winged helix' DNA-binding domain"/>
    <property type="match status" value="1"/>
</dbReference>
<evidence type="ECO:0000256" key="1">
    <source>
        <dbReference type="ARBA" id="ARBA00009437"/>
    </source>
</evidence>
<dbReference type="InterPro" id="IPR036390">
    <property type="entry name" value="WH_DNA-bd_sf"/>
</dbReference>
<dbReference type="OrthoDB" id="5723059at2"/>
<dbReference type="FunFam" id="1.10.10.10:FF:000112">
    <property type="entry name" value="HTH-type transcriptional regulator lrhA"/>
    <property type="match status" value="1"/>
</dbReference>
<protein>
    <submittedName>
        <fullName evidence="6">Transcriptional regulator LrhA</fullName>
    </submittedName>
</protein>